<proteinExistence type="predicted"/>
<keyword evidence="1" id="KW-1133">Transmembrane helix</keyword>
<sequence length="348" mass="36985">MRRARRAGAAAALLALAAAAGAAPRSARADSAALRVDPWRVEVRASASPAVARLGERITLRWTVRPRTPVRARIGAPASGGAFHWSGFEARPAGVRDGRWPRGEEGVVGGAVPGLEARADLQVFALGDIAVPGPALEIDDGRGRRVHRLPMVRVTIVPVVAANDSAADLRPARGPLAAPWWERVPWRLVAAVALLGALAVALVVGWRRRRRRAAAAAAPAAPRARRDPFAEALAELAALRRLDLPGQGRFDEHALRLTRIARRVLETVAAAARPGDSTPEIVEHLVGTAFDGGEIERVEGLLRFWDRVKFARAPITVAEARAAEDAVEDLIRRHAPAPAAPTAPGRAA</sequence>
<comment type="caution">
    <text evidence="3">The sequence shown here is derived from an EMBL/GenBank/DDBJ whole genome shotgun (WGS) entry which is preliminary data.</text>
</comment>
<organism evidence="3">
    <name type="scientific">Eiseniibacteriota bacterium</name>
    <dbReference type="NCBI Taxonomy" id="2212470"/>
    <lineage>
        <taxon>Bacteria</taxon>
        <taxon>Candidatus Eiseniibacteriota</taxon>
    </lineage>
</organism>
<keyword evidence="2" id="KW-0732">Signal</keyword>
<feature type="chain" id="PRO_5032527717" description="Protein BatD" evidence="2">
    <location>
        <begin position="23"/>
        <end position="348"/>
    </location>
</feature>
<dbReference type="AlphaFoldDB" id="A0A832MMH7"/>
<reference evidence="3" key="1">
    <citation type="journal article" date="2020" name="mSystems">
        <title>Genome- and Community-Level Interaction Insights into Carbon Utilization and Element Cycling Functions of Hydrothermarchaeota in Hydrothermal Sediment.</title>
        <authorList>
            <person name="Zhou Z."/>
            <person name="Liu Y."/>
            <person name="Xu W."/>
            <person name="Pan J."/>
            <person name="Luo Z.H."/>
            <person name="Li M."/>
        </authorList>
    </citation>
    <scope>NUCLEOTIDE SEQUENCE [LARGE SCALE GENOMIC DNA]</scope>
    <source>
        <strain evidence="3">SpSt-381</strain>
    </source>
</reference>
<accession>A0A832MMH7</accession>
<evidence type="ECO:0000256" key="2">
    <source>
        <dbReference type="SAM" id="SignalP"/>
    </source>
</evidence>
<dbReference type="EMBL" id="DSQF01000012">
    <property type="protein sequence ID" value="HGZ42923.1"/>
    <property type="molecule type" value="Genomic_DNA"/>
</dbReference>
<feature type="signal peptide" evidence="2">
    <location>
        <begin position="1"/>
        <end position="22"/>
    </location>
</feature>
<feature type="transmembrane region" description="Helical" evidence="1">
    <location>
        <begin position="184"/>
        <end position="206"/>
    </location>
</feature>
<evidence type="ECO:0000256" key="1">
    <source>
        <dbReference type="SAM" id="Phobius"/>
    </source>
</evidence>
<evidence type="ECO:0000313" key="3">
    <source>
        <dbReference type="EMBL" id="HGZ42923.1"/>
    </source>
</evidence>
<keyword evidence="1" id="KW-0472">Membrane</keyword>
<protein>
    <recommendedName>
        <fullName evidence="4">Protein BatD</fullName>
    </recommendedName>
</protein>
<evidence type="ECO:0008006" key="4">
    <source>
        <dbReference type="Google" id="ProtNLM"/>
    </source>
</evidence>
<gene>
    <name evidence="3" type="ORF">ENR23_05755</name>
</gene>
<name>A0A832MMH7_UNCEI</name>
<keyword evidence="1" id="KW-0812">Transmembrane</keyword>